<keyword evidence="3" id="KW-1185">Reference proteome</keyword>
<dbReference type="Proteomes" id="UP000053328">
    <property type="component" value="Unassembled WGS sequence"/>
</dbReference>
<protein>
    <recommendedName>
        <fullName evidence="4">Fungal N-terminal domain-containing protein</fullName>
    </recommendedName>
</protein>
<dbReference type="GeneID" id="27335203"/>
<gene>
    <name evidence="2" type="ORF">PV08_08120</name>
</gene>
<dbReference type="EMBL" id="KN847497">
    <property type="protein sequence ID" value="KIW12933.1"/>
    <property type="molecule type" value="Genomic_DNA"/>
</dbReference>
<name>A0A0D2B208_9EURO</name>
<dbReference type="RefSeq" id="XP_016233149.1">
    <property type="nucleotide sequence ID" value="XM_016382446.1"/>
</dbReference>
<accession>A0A0D2B208</accession>
<dbReference type="VEuPathDB" id="FungiDB:PV08_08120"/>
<feature type="coiled-coil region" evidence="1">
    <location>
        <begin position="143"/>
        <end position="177"/>
    </location>
</feature>
<evidence type="ECO:0000313" key="3">
    <source>
        <dbReference type="Proteomes" id="UP000053328"/>
    </source>
</evidence>
<reference evidence="2 3" key="1">
    <citation type="submission" date="2015-01" db="EMBL/GenBank/DDBJ databases">
        <title>The Genome Sequence of Exophiala spinifera CBS89968.</title>
        <authorList>
            <consortium name="The Broad Institute Genomics Platform"/>
            <person name="Cuomo C."/>
            <person name="de Hoog S."/>
            <person name="Gorbushina A."/>
            <person name="Stielow B."/>
            <person name="Teixiera M."/>
            <person name="Abouelleil A."/>
            <person name="Chapman S.B."/>
            <person name="Priest M."/>
            <person name="Young S.K."/>
            <person name="Wortman J."/>
            <person name="Nusbaum C."/>
            <person name="Birren B."/>
        </authorList>
    </citation>
    <scope>NUCLEOTIDE SEQUENCE [LARGE SCALE GENOMIC DNA]</scope>
    <source>
        <strain evidence="2 3">CBS 89968</strain>
    </source>
</reference>
<evidence type="ECO:0000313" key="2">
    <source>
        <dbReference type="EMBL" id="KIW12933.1"/>
    </source>
</evidence>
<proteinExistence type="predicted"/>
<dbReference type="AlphaFoldDB" id="A0A0D2B208"/>
<keyword evidence="1" id="KW-0175">Coiled coil</keyword>
<evidence type="ECO:0000256" key="1">
    <source>
        <dbReference type="SAM" id="Coils"/>
    </source>
</evidence>
<sequence length="349" mass="38437">MDPATAISTAAAVIDLVIFGYKVIACAVELRSSAQGALEENIDRETIARDIQYVLGNLHGSNEADGDRELEDLRQRALKVATELSIELNKLKVTPNGSKQEALKKALRSLWKRKDILNLEDRLRGLSQEINLHLTTDANKLLNEMTEAQRSQVTKILDEIEQQSKELRAQLIDQQAKNREETHLLRQSVDAVKEETASIRESLDKVVDGSQGTKIILEQILEAGADLQDRFKRVEELLAQPEPNQSELTTGAVNQVFEALAWYCNRKTAADVLLQQKSDETASAFPVTGHVYTASVQVRGRGKLVQGNIGPAQKHDAKHTFGGSMNVTDDAKVVSGNISELGFAASFLS</sequence>
<dbReference type="HOGENOM" id="CLU_794607_0_0_1"/>
<evidence type="ECO:0008006" key="4">
    <source>
        <dbReference type="Google" id="ProtNLM"/>
    </source>
</evidence>
<dbReference type="OrthoDB" id="4138367at2759"/>
<organism evidence="2 3">
    <name type="scientific">Exophiala spinifera</name>
    <dbReference type="NCBI Taxonomy" id="91928"/>
    <lineage>
        <taxon>Eukaryota</taxon>
        <taxon>Fungi</taxon>
        <taxon>Dikarya</taxon>
        <taxon>Ascomycota</taxon>
        <taxon>Pezizomycotina</taxon>
        <taxon>Eurotiomycetes</taxon>
        <taxon>Chaetothyriomycetidae</taxon>
        <taxon>Chaetothyriales</taxon>
        <taxon>Herpotrichiellaceae</taxon>
        <taxon>Exophiala</taxon>
    </lineage>
</organism>